<sequence>MWLAKVGGSGPAPPTSDQLHNGSQLIFAFSPTQNKCVADLPAGRFDFCRVSTKEQEKVGERPIKSCSQKMIIQYLMIL</sequence>
<dbReference type="Proteomes" id="UP001152798">
    <property type="component" value="Chromosome 5"/>
</dbReference>
<reference evidence="1" key="1">
    <citation type="submission" date="2022-01" db="EMBL/GenBank/DDBJ databases">
        <authorList>
            <person name="King R."/>
        </authorList>
    </citation>
    <scope>NUCLEOTIDE SEQUENCE</scope>
</reference>
<name>A0A9P0HIM9_NEZVI</name>
<evidence type="ECO:0000313" key="2">
    <source>
        <dbReference type="Proteomes" id="UP001152798"/>
    </source>
</evidence>
<dbReference type="EMBL" id="OV725081">
    <property type="protein sequence ID" value="CAH1402422.1"/>
    <property type="molecule type" value="Genomic_DNA"/>
</dbReference>
<accession>A0A9P0HIM9</accession>
<gene>
    <name evidence="1" type="ORF">NEZAVI_LOCUS11242</name>
</gene>
<dbReference type="AlphaFoldDB" id="A0A9P0HIM9"/>
<protein>
    <submittedName>
        <fullName evidence="1">Uncharacterized protein</fullName>
    </submittedName>
</protein>
<organism evidence="1 2">
    <name type="scientific">Nezara viridula</name>
    <name type="common">Southern green stink bug</name>
    <name type="synonym">Cimex viridulus</name>
    <dbReference type="NCBI Taxonomy" id="85310"/>
    <lineage>
        <taxon>Eukaryota</taxon>
        <taxon>Metazoa</taxon>
        <taxon>Ecdysozoa</taxon>
        <taxon>Arthropoda</taxon>
        <taxon>Hexapoda</taxon>
        <taxon>Insecta</taxon>
        <taxon>Pterygota</taxon>
        <taxon>Neoptera</taxon>
        <taxon>Paraneoptera</taxon>
        <taxon>Hemiptera</taxon>
        <taxon>Heteroptera</taxon>
        <taxon>Panheteroptera</taxon>
        <taxon>Pentatomomorpha</taxon>
        <taxon>Pentatomoidea</taxon>
        <taxon>Pentatomidae</taxon>
        <taxon>Pentatominae</taxon>
        <taxon>Nezara</taxon>
    </lineage>
</organism>
<proteinExistence type="predicted"/>
<evidence type="ECO:0000313" key="1">
    <source>
        <dbReference type="EMBL" id="CAH1402422.1"/>
    </source>
</evidence>
<keyword evidence="2" id="KW-1185">Reference proteome</keyword>